<accession>A0AAD6SCX9</accession>
<sequence>MENGQALPQMNPTAPDKVKQRDDDPSENMWSVYMNQIEKRNRVLVECWRADMNSILIFAGLFSGSLTTFIVESYGTLNPATPDPNQAALVLALQLLVSQSNYTLPGPLLPSNPTPFVPPTSALICNTLWFLSLGFSLTCALSATLVDQWARNYILATESRPALHKRARISAYLHRGLRKFHMNTVVELIPTLLHISLLLFLAGLVEFLRPINAVISNLMLGMLLFCGSLYLLVTFLPIFYSNCPYYTPLSNPWWRILRAFGVVGRRNYAGTTQPMFRSMADTREADATHITHGRDQRDFEAMCWTLSTLREDRELEPFLGFIPQLVSGFDYSAKLLLHKLLTHGDPTIGLRYRIPPLLGSCAEGRLAPALAHGRATTCLHAIWSLTMMVVPLSVPFAYASRETLAFGEETLTQIQAAAAQVPSVADCADSVACVVARGLLDMFVDSAVAMEEELVAFVRGGQGRVPPRIARDPEWAARREPLVTKKVHQQIHLLEHLVASAERSTTPGLYMLLEVLRRFLDDLIDIVAYAAVGLGTPDAREVAQEAHACVATFQRLLNDAGLALVLDYLGTLVRAPTLPHEAFNTLRRLFLKINFEAAWFSACVKTQARLVLCVDEALEQNPSRGSHLPASIINIVLGLAGSALDDPGSAMKARGVIGHYLNVLPPGNGTRDEALKALERLDRVLPLEARGTPASDLLSAHMYANTKLDRKRTDVVPTVEPVLFKVG</sequence>
<keyword evidence="5" id="KW-1185">Reference proteome</keyword>
<keyword evidence="2" id="KW-1133">Transmembrane helix</keyword>
<feature type="region of interest" description="Disordered" evidence="1">
    <location>
        <begin position="1"/>
        <end position="25"/>
    </location>
</feature>
<feature type="transmembrane region" description="Helical" evidence="2">
    <location>
        <begin position="220"/>
        <end position="240"/>
    </location>
</feature>
<gene>
    <name evidence="4" type="ORF">C8F04DRAFT_1239666</name>
</gene>
<comment type="caution">
    <text evidence="4">The sequence shown here is derived from an EMBL/GenBank/DDBJ whole genome shotgun (WGS) entry which is preliminary data.</text>
</comment>
<name>A0AAD6SCX9_9AGAR</name>
<keyword evidence="2" id="KW-0472">Membrane</keyword>
<dbReference type="InterPro" id="IPR045338">
    <property type="entry name" value="DUF6535"/>
</dbReference>
<evidence type="ECO:0000259" key="3">
    <source>
        <dbReference type="Pfam" id="PF20153"/>
    </source>
</evidence>
<evidence type="ECO:0000256" key="2">
    <source>
        <dbReference type="SAM" id="Phobius"/>
    </source>
</evidence>
<keyword evidence="2" id="KW-0812">Transmembrane</keyword>
<evidence type="ECO:0000313" key="5">
    <source>
        <dbReference type="Proteomes" id="UP001218188"/>
    </source>
</evidence>
<dbReference type="Pfam" id="PF20153">
    <property type="entry name" value="DUF6535"/>
    <property type="match status" value="1"/>
</dbReference>
<dbReference type="EMBL" id="JARJCM010000171">
    <property type="protein sequence ID" value="KAJ7024341.1"/>
    <property type="molecule type" value="Genomic_DNA"/>
</dbReference>
<proteinExistence type="predicted"/>
<evidence type="ECO:0000313" key="4">
    <source>
        <dbReference type="EMBL" id="KAJ7024341.1"/>
    </source>
</evidence>
<feature type="transmembrane region" description="Helical" evidence="2">
    <location>
        <begin position="188"/>
        <end position="208"/>
    </location>
</feature>
<reference evidence="4" key="1">
    <citation type="submission" date="2023-03" db="EMBL/GenBank/DDBJ databases">
        <title>Massive genome expansion in bonnet fungi (Mycena s.s.) driven by repeated elements and novel gene families across ecological guilds.</title>
        <authorList>
            <consortium name="Lawrence Berkeley National Laboratory"/>
            <person name="Harder C.B."/>
            <person name="Miyauchi S."/>
            <person name="Viragh M."/>
            <person name="Kuo A."/>
            <person name="Thoen E."/>
            <person name="Andreopoulos B."/>
            <person name="Lu D."/>
            <person name="Skrede I."/>
            <person name="Drula E."/>
            <person name="Henrissat B."/>
            <person name="Morin E."/>
            <person name="Kohler A."/>
            <person name="Barry K."/>
            <person name="LaButti K."/>
            <person name="Morin E."/>
            <person name="Salamov A."/>
            <person name="Lipzen A."/>
            <person name="Mereny Z."/>
            <person name="Hegedus B."/>
            <person name="Baldrian P."/>
            <person name="Stursova M."/>
            <person name="Weitz H."/>
            <person name="Taylor A."/>
            <person name="Grigoriev I.V."/>
            <person name="Nagy L.G."/>
            <person name="Martin F."/>
            <person name="Kauserud H."/>
        </authorList>
    </citation>
    <scope>NUCLEOTIDE SEQUENCE</scope>
    <source>
        <strain evidence="4">CBHHK200</strain>
    </source>
</reference>
<feature type="compositionally biased region" description="Polar residues" evidence="1">
    <location>
        <begin position="1"/>
        <end position="12"/>
    </location>
</feature>
<protein>
    <recommendedName>
        <fullName evidence="3">DUF6535 domain-containing protein</fullName>
    </recommendedName>
</protein>
<organism evidence="4 5">
    <name type="scientific">Mycena alexandri</name>
    <dbReference type="NCBI Taxonomy" id="1745969"/>
    <lineage>
        <taxon>Eukaryota</taxon>
        <taxon>Fungi</taxon>
        <taxon>Dikarya</taxon>
        <taxon>Basidiomycota</taxon>
        <taxon>Agaricomycotina</taxon>
        <taxon>Agaricomycetes</taxon>
        <taxon>Agaricomycetidae</taxon>
        <taxon>Agaricales</taxon>
        <taxon>Marasmiineae</taxon>
        <taxon>Mycenaceae</taxon>
        <taxon>Mycena</taxon>
    </lineage>
</organism>
<feature type="domain" description="DUF6535" evidence="3">
    <location>
        <begin position="30"/>
        <end position="208"/>
    </location>
</feature>
<dbReference type="Proteomes" id="UP001218188">
    <property type="component" value="Unassembled WGS sequence"/>
</dbReference>
<evidence type="ECO:0000256" key="1">
    <source>
        <dbReference type="SAM" id="MobiDB-lite"/>
    </source>
</evidence>
<dbReference type="AlphaFoldDB" id="A0AAD6SCX9"/>